<evidence type="ECO:0000313" key="2">
    <source>
        <dbReference type="Proteomes" id="UP000824469"/>
    </source>
</evidence>
<organism evidence="1 2">
    <name type="scientific">Taxus chinensis</name>
    <name type="common">Chinese yew</name>
    <name type="synonym">Taxus wallichiana var. chinensis</name>
    <dbReference type="NCBI Taxonomy" id="29808"/>
    <lineage>
        <taxon>Eukaryota</taxon>
        <taxon>Viridiplantae</taxon>
        <taxon>Streptophyta</taxon>
        <taxon>Embryophyta</taxon>
        <taxon>Tracheophyta</taxon>
        <taxon>Spermatophyta</taxon>
        <taxon>Pinopsida</taxon>
        <taxon>Pinidae</taxon>
        <taxon>Conifers II</taxon>
        <taxon>Cupressales</taxon>
        <taxon>Taxaceae</taxon>
        <taxon>Taxus</taxon>
    </lineage>
</organism>
<feature type="non-terminal residue" evidence="1">
    <location>
        <position position="53"/>
    </location>
</feature>
<proteinExistence type="predicted"/>
<comment type="caution">
    <text evidence="1">The sequence shown here is derived from an EMBL/GenBank/DDBJ whole genome shotgun (WGS) entry which is preliminary data.</text>
</comment>
<feature type="non-terminal residue" evidence="1">
    <location>
        <position position="1"/>
    </location>
</feature>
<sequence length="53" mass="6067">KEFQVTLKERTGIRIGIEIKHVMIKMKGILKAVVEGVEDTMVDLEDETMVVHE</sequence>
<evidence type="ECO:0000313" key="1">
    <source>
        <dbReference type="EMBL" id="KAH9303754.1"/>
    </source>
</evidence>
<reference evidence="1 2" key="1">
    <citation type="journal article" date="2021" name="Nat. Plants">
        <title>The Taxus genome provides insights into paclitaxel biosynthesis.</title>
        <authorList>
            <person name="Xiong X."/>
            <person name="Gou J."/>
            <person name="Liao Q."/>
            <person name="Li Y."/>
            <person name="Zhou Q."/>
            <person name="Bi G."/>
            <person name="Li C."/>
            <person name="Du R."/>
            <person name="Wang X."/>
            <person name="Sun T."/>
            <person name="Guo L."/>
            <person name="Liang H."/>
            <person name="Lu P."/>
            <person name="Wu Y."/>
            <person name="Zhang Z."/>
            <person name="Ro D.K."/>
            <person name="Shang Y."/>
            <person name="Huang S."/>
            <person name="Yan J."/>
        </authorList>
    </citation>
    <scope>NUCLEOTIDE SEQUENCE [LARGE SCALE GENOMIC DNA]</scope>
    <source>
        <strain evidence="1">Ta-2019</strain>
    </source>
</reference>
<dbReference type="Proteomes" id="UP000824469">
    <property type="component" value="Unassembled WGS sequence"/>
</dbReference>
<name>A0AA38CX10_TAXCH</name>
<keyword evidence="2" id="KW-1185">Reference proteome</keyword>
<dbReference type="AlphaFoldDB" id="A0AA38CX10"/>
<accession>A0AA38CX10</accession>
<gene>
    <name evidence="1" type="ORF">KI387_008158</name>
</gene>
<dbReference type="EMBL" id="JAHRHJ020000008">
    <property type="protein sequence ID" value="KAH9303754.1"/>
    <property type="molecule type" value="Genomic_DNA"/>
</dbReference>
<protein>
    <submittedName>
        <fullName evidence="1">Uncharacterized protein</fullName>
    </submittedName>
</protein>